<dbReference type="Pfam" id="PF19856">
    <property type="entry name" value="DUF6331"/>
    <property type="match status" value="1"/>
</dbReference>
<sequence>MPILIGNNLFIEELPIDYSGKILDLDPYIVPLNAFFDKLEVECVRKCCGIEAFSFMPENIHKALVGLSSESIVTQLKAMQTAIEEQWWYNTVGSTILNNNFDKKVFLQLLAHIIKTIEDNTNFLRE</sequence>
<organism evidence="1 2">
    <name type="scientific">Capnocytophaga leadbetteri</name>
    <dbReference type="NCBI Taxonomy" id="327575"/>
    <lineage>
        <taxon>Bacteria</taxon>
        <taxon>Pseudomonadati</taxon>
        <taxon>Bacteroidota</taxon>
        <taxon>Flavobacteriia</taxon>
        <taxon>Flavobacteriales</taxon>
        <taxon>Flavobacteriaceae</taxon>
        <taxon>Capnocytophaga</taxon>
    </lineage>
</organism>
<evidence type="ECO:0000313" key="2">
    <source>
        <dbReference type="Proteomes" id="UP000217276"/>
    </source>
</evidence>
<dbReference type="EMBL" id="CP022384">
    <property type="protein sequence ID" value="ATA82552.1"/>
    <property type="molecule type" value="Genomic_DNA"/>
</dbReference>
<protein>
    <submittedName>
        <fullName evidence="1">Uncharacterized protein</fullName>
    </submittedName>
</protein>
<dbReference type="InterPro" id="IPR046294">
    <property type="entry name" value="DUF6331"/>
</dbReference>
<proteinExistence type="predicted"/>
<keyword evidence="2" id="KW-1185">Reference proteome</keyword>
<dbReference type="Proteomes" id="UP000217276">
    <property type="component" value="Chromosome"/>
</dbReference>
<dbReference type="AlphaFoldDB" id="A0A250FBN8"/>
<dbReference type="RefSeq" id="WP_095914546.1">
    <property type="nucleotide sequence ID" value="NZ_CP022384.1"/>
</dbReference>
<name>A0A250FBN8_9FLAO</name>
<accession>A0A250FBN8</accession>
<reference evidence="2" key="1">
    <citation type="submission" date="2017-06" db="EMBL/GenBank/DDBJ databases">
        <title>Capnocytophaga spp. assemblies.</title>
        <authorList>
            <person name="Gulvik C.A."/>
        </authorList>
    </citation>
    <scope>NUCLEOTIDE SEQUENCE [LARGE SCALE GENOMIC DNA]</scope>
    <source>
        <strain evidence="2">H6253</strain>
    </source>
</reference>
<gene>
    <name evidence="1" type="ORF">CGC53_09455</name>
</gene>
<dbReference type="KEGG" id="clk:CGC53_09455"/>
<evidence type="ECO:0000313" key="1">
    <source>
        <dbReference type="EMBL" id="ATA82552.1"/>
    </source>
</evidence>